<dbReference type="Pfam" id="PF13240">
    <property type="entry name" value="Zn_Ribbon_1"/>
    <property type="match status" value="1"/>
</dbReference>
<proteinExistence type="predicted"/>
<feature type="transmembrane region" description="Helical" evidence="2">
    <location>
        <begin position="253"/>
        <end position="274"/>
    </location>
</feature>
<dbReference type="InterPro" id="IPR026870">
    <property type="entry name" value="Zinc_ribbon_dom"/>
</dbReference>
<keyword evidence="2" id="KW-1133">Transmembrane helix</keyword>
<organism evidence="4 5">
    <name type="scientific">Levilactobacillus tangyuanensis</name>
    <dbReference type="NCBI Taxonomy" id="2486021"/>
    <lineage>
        <taxon>Bacteria</taxon>
        <taxon>Bacillati</taxon>
        <taxon>Bacillota</taxon>
        <taxon>Bacilli</taxon>
        <taxon>Lactobacillales</taxon>
        <taxon>Lactobacillaceae</taxon>
        <taxon>Levilactobacillus</taxon>
    </lineage>
</organism>
<dbReference type="Proteomes" id="UP001596191">
    <property type="component" value="Unassembled WGS sequence"/>
</dbReference>
<evidence type="ECO:0000256" key="2">
    <source>
        <dbReference type="SAM" id="Phobius"/>
    </source>
</evidence>
<dbReference type="InterPro" id="IPR038587">
    <property type="entry name" value="Ribosomal_eL40_sf"/>
</dbReference>
<accession>A0ABW1TJZ3</accession>
<dbReference type="RefSeq" id="WP_164510947.1">
    <property type="nucleotide sequence ID" value="NZ_JBHSSJ010000001.1"/>
</dbReference>
<feature type="transmembrane region" description="Helical" evidence="2">
    <location>
        <begin position="210"/>
        <end position="229"/>
    </location>
</feature>
<keyword evidence="2" id="KW-0812">Transmembrane</keyword>
<gene>
    <name evidence="4" type="ORF">ACFQET_00650</name>
</gene>
<dbReference type="Gene3D" id="4.10.1060.50">
    <property type="match status" value="1"/>
</dbReference>
<dbReference type="PANTHER" id="PTHR34980">
    <property type="entry name" value="INNER MEMBRANE PROTEIN-RELATED-RELATED"/>
    <property type="match status" value="1"/>
</dbReference>
<protein>
    <submittedName>
        <fullName evidence="4">DUF805 domain-containing protein</fullName>
    </submittedName>
</protein>
<evidence type="ECO:0000259" key="3">
    <source>
        <dbReference type="Pfam" id="PF13240"/>
    </source>
</evidence>
<feature type="transmembrane region" description="Helical" evidence="2">
    <location>
        <begin position="178"/>
        <end position="198"/>
    </location>
</feature>
<dbReference type="EMBL" id="JBHSSJ010000001">
    <property type="protein sequence ID" value="MFC6274022.1"/>
    <property type="molecule type" value="Genomic_DNA"/>
</dbReference>
<reference evidence="5" key="1">
    <citation type="journal article" date="2019" name="Int. J. Syst. Evol. Microbiol.">
        <title>The Global Catalogue of Microorganisms (GCM) 10K type strain sequencing project: providing services to taxonomists for standard genome sequencing and annotation.</title>
        <authorList>
            <consortium name="The Broad Institute Genomics Platform"/>
            <consortium name="The Broad Institute Genome Sequencing Center for Infectious Disease"/>
            <person name="Wu L."/>
            <person name="Ma J."/>
        </authorList>
    </citation>
    <scope>NUCLEOTIDE SEQUENCE [LARGE SCALE GENOMIC DNA]</scope>
    <source>
        <strain evidence="5">CCM 8907</strain>
    </source>
</reference>
<evidence type="ECO:0000313" key="4">
    <source>
        <dbReference type="EMBL" id="MFC6274022.1"/>
    </source>
</evidence>
<evidence type="ECO:0000313" key="5">
    <source>
        <dbReference type="Proteomes" id="UP001596191"/>
    </source>
</evidence>
<keyword evidence="5" id="KW-1185">Reference proteome</keyword>
<evidence type="ECO:0000256" key="1">
    <source>
        <dbReference type="SAM" id="MobiDB-lite"/>
    </source>
</evidence>
<feature type="domain" description="Zinc-ribbon" evidence="3">
    <location>
        <begin position="9"/>
        <end position="28"/>
    </location>
</feature>
<dbReference type="PANTHER" id="PTHR34980:SF2">
    <property type="entry name" value="INNER MEMBRANE PROTEIN YHAH-RELATED"/>
    <property type="match status" value="1"/>
</dbReference>
<dbReference type="InterPro" id="IPR008523">
    <property type="entry name" value="DUF805"/>
</dbReference>
<sequence>MPNESGFKFCFNCGKKIPAEAKFCPNCGMDQTRPESAPATSAAPGEQRPGVASDQAEPAEPSHETDQPQPDTMAKPDKGREPVESFVDQGADDEHESTNDGPAFERPDFQPVIPAKPTQNANLISSLELGFKDAFTVAKRTSRADFWWLYLVTIIVDSLVQSLFIWDFRKNPFTILPIKAVCFVIASLLTVMMISAGMRRLHDINKSGSNIWWLLLPVIGSLLLIFFWAQPSVPAGQRFDDPKVTGRHWLTTWWPWLILVLMSVGSYSCYITALQSIPAILTFSNY</sequence>
<comment type="caution">
    <text evidence="4">The sequence shown here is derived from an EMBL/GenBank/DDBJ whole genome shotgun (WGS) entry which is preliminary data.</text>
</comment>
<feature type="compositionally biased region" description="Basic and acidic residues" evidence="1">
    <location>
        <begin position="74"/>
        <end position="83"/>
    </location>
</feature>
<dbReference type="Pfam" id="PF05656">
    <property type="entry name" value="DUF805"/>
    <property type="match status" value="1"/>
</dbReference>
<keyword evidence="2" id="KW-0472">Membrane</keyword>
<feature type="transmembrane region" description="Helical" evidence="2">
    <location>
        <begin position="147"/>
        <end position="166"/>
    </location>
</feature>
<name>A0ABW1TJZ3_9LACO</name>
<feature type="region of interest" description="Disordered" evidence="1">
    <location>
        <begin position="22"/>
        <end position="109"/>
    </location>
</feature>